<dbReference type="EMBL" id="ASGP02000001">
    <property type="protein sequence ID" value="KAH9528894.1"/>
    <property type="molecule type" value="Genomic_DNA"/>
</dbReference>
<evidence type="ECO:0000313" key="4">
    <source>
        <dbReference type="Proteomes" id="UP000790347"/>
    </source>
</evidence>
<evidence type="ECO:0000313" key="3">
    <source>
        <dbReference type="EMBL" id="KAH9528894.1"/>
    </source>
</evidence>
<feature type="chain" id="PRO_5037806968" evidence="2">
    <location>
        <begin position="31"/>
        <end position="326"/>
    </location>
</feature>
<feature type="region of interest" description="Disordered" evidence="1">
    <location>
        <begin position="217"/>
        <end position="248"/>
    </location>
</feature>
<name>A0A922LAV5_DERFA</name>
<reference evidence="3" key="1">
    <citation type="submission" date="2013-05" db="EMBL/GenBank/DDBJ databases">
        <authorList>
            <person name="Yim A.K.Y."/>
            <person name="Chan T.F."/>
            <person name="Ji K.M."/>
            <person name="Liu X.Y."/>
            <person name="Zhou J.W."/>
            <person name="Li R.Q."/>
            <person name="Yang K.Y."/>
            <person name="Li J."/>
            <person name="Li M."/>
            <person name="Law P.T.W."/>
            <person name="Wu Y.L."/>
            <person name="Cai Z.L."/>
            <person name="Qin H."/>
            <person name="Bao Y."/>
            <person name="Leung R.K.K."/>
            <person name="Ng P.K.S."/>
            <person name="Zou J."/>
            <person name="Zhong X.J."/>
            <person name="Ran P.X."/>
            <person name="Zhong N.S."/>
            <person name="Liu Z.G."/>
            <person name="Tsui S.K.W."/>
        </authorList>
    </citation>
    <scope>NUCLEOTIDE SEQUENCE</scope>
    <source>
        <strain evidence="3">Derf</strain>
        <tissue evidence="3">Whole organism</tissue>
    </source>
</reference>
<sequence>MRIKIYNLDMISSSIAIFLLFVSLSSITMAQSNDLWSMIRNFDRYIPVFGSCDRIVYAGVANCMNNFGPSRISKGSCCAYRKYRACIQGLKDGHNFAVARDRCPPRSLSMPVVWAVSDRLIGLPLSSCPTQLGILTCDSLILNGMRDCLTKFAPSKDSNPCCAYRKYRACSSGLRSGLKVAGKQAGCTNSLLAQAHLNSLSDRLTGVPLSGCKDAKKACRKSSSKPKRKPSTKPTSSQPSLLGDTSSILSPGGGGNPLSFIQDSVSSAVDSSRSLLSGGFGGSSPLSSSSSRRTRPSIFGGNNSPLDSVFRGIGGGGGSPLGGGLF</sequence>
<evidence type="ECO:0000256" key="1">
    <source>
        <dbReference type="SAM" id="MobiDB-lite"/>
    </source>
</evidence>
<dbReference type="AlphaFoldDB" id="A0A922LAV5"/>
<keyword evidence="4" id="KW-1185">Reference proteome</keyword>
<gene>
    <name evidence="3" type="ORF">DERF_002802</name>
</gene>
<dbReference type="Proteomes" id="UP000790347">
    <property type="component" value="Unassembled WGS sequence"/>
</dbReference>
<evidence type="ECO:0000256" key="2">
    <source>
        <dbReference type="SAM" id="SignalP"/>
    </source>
</evidence>
<organism evidence="3 4">
    <name type="scientific">Dermatophagoides farinae</name>
    <name type="common">American house dust mite</name>
    <dbReference type="NCBI Taxonomy" id="6954"/>
    <lineage>
        <taxon>Eukaryota</taxon>
        <taxon>Metazoa</taxon>
        <taxon>Ecdysozoa</taxon>
        <taxon>Arthropoda</taxon>
        <taxon>Chelicerata</taxon>
        <taxon>Arachnida</taxon>
        <taxon>Acari</taxon>
        <taxon>Acariformes</taxon>
        <taxon>Sarcoptiformes</taxon>
        <taxon>Astigmata</taxon>
        <taxon>Psoroptidia</taxon>
        <taxon>Analgoidea</taxon>
        <taxon>Pyroglyphidae</taxon>
        <taxon>Dermatophagoidinae</taxon>
        <taxon>Dermatophagoides</taxon>
    </lineage>
</organism>
<feature type="signal peptide" evidence="2">
    <location>
        <begin position="1"/>
        <end position="30"/>
    </location>
</feature>
<accession>A0A922LAV5</accession>
<protein>
    <submittedName>
        <fullName evidence="3">Uncharacterized protein</fullName>
    </submittedName>
</protein>
<feature type="region of interest" description="Disordered" evidence="1">
    <location>
        <begin position="276"/>
        <end position="326"/>
    </location>
</feature>
<feature type="compositionally biased region" description="Low complexity" evidence="1">
    <location>
        <begin position="276"/>
        <end position="291"/>
    </location>
</feature>
<keyword evidence="2" id="KW-0732">Signal</keyword>
<feature type="compositionally biased region" description="Basic residues" evidence="1">
    <location>
        <begin position="218"/>
        <end position="231"/>
    </location>
</feature>
<feature type="compositionally biased region" description="Gly residues" evidence="1">
    <location>
        <begin position="312"/>
        <end position="326"/>
    </location>
</feature>
<proteinExistence type="predicted"/>
<comment type="caution">
    <text evidence="3">The sequence shown here is derived from an EMBL/GenBank/DDBJ whole genome shotgun (WGS) entry which is preliminary data.</text>
</comment>
<reference evidence="3" key="2">
    <citation type="journal article" date="2022" name="Res Sq">
        <title>Comparative Genomics Reveals Insights into the Divergent Evolution of Astigmatic Mites and Household Pest Adaptations.</title>
        <authorList>
            <person name="Xiong Q."/>
            <person name="Wan A.T.-Y."/>
            <person name="Liu X.-Y."/>
            <person name="Fung C.S.-H."/>
            <person name="Xiao X."/>
            <person name="Malainual N."/>
            <person name="Hou J."/>
            <person name="Wang L."/>
            <person name="Wang M."/>
            <person name="Yang K."/>
            <person name="Cui Y."/>
            <person name="Leung E."/>
            <person name="Nong W."/>
            <person name="Shin S.-K."/>
            <person name="Au S."/>
            <person name="Jeong K.Y."/>
            <person name="Chew F.T."/>
            <person name="Hui J."/>
            <person name="Leung T.F."/>
            <person name="Tungtrongchitr A."/>
            <person name="Zhong N."/>
            <person name="Liu Z."/>
            <person name="Tsui S."/>
        </authorList>
    </citation>
    <scope>NUCLEOTIDE SEQUENCE</scope>
    <source>
        <strain evidence="3">Derf</strain>
        <tissue evidence="3">Whole organism</tissue>
    </source>
</reference>